<name>A0ABR3YZ76_9PEZI</name>
<keyword evidence="1" id="KW-0863">Zinc-finger</keyword>
<dbReference type="InterPro" id="IPR001878">
    <property type="entry name" value="Znf_CCHC"/>
</dbReference>
<protein>
    <recommendedName>
        <fullName evidence="3">CCHC-type domain-containing protein</fullName>
    </recommendedName>
</protein>
<dbReference type="InterPro" id="IPR005162">
    <property type="entry name" value="Retrotrans_gag_dom"/>
</dbReference>
<feature type="domain" description="CCHC-type" evidence="3">
    <location>
        <begin position="285"/>
        <end position="300"/>
    </location>
</feature>
<evidence type="ECO:0000313" key="5">
    <source>
        <dbReference type="Proteomes" id="UP001583280"/>
    </source>
</evidence>
<proteinExistence type="predicted"/>
<sequence>MEQIVEELLKKVGALEIELLFLQANGADWPKLVKATQSKDGLSIPVSRQMQSAQFPDKYADFKKELLALGIRMKAHDRKFRIFLADINEKIAMDCEALGGDKGCLVYISSRLTGDAKESTGPHMETFYTMKVPKKAMKALLEQTFNDPAAQDRAHEDLHNLKMEDLSIREYLARADRLMVRANSATLSEKSKISTVKRGLTRFYKEKMASTKVYEKYKEYRRDLLVLDSSLGYSSCEDVPTQTSKAPARKGKSYRPTRNGNSSGDRLRARWVSVAEQEKRRKEGRCFRCGMSSHSIRNCPHAVTV</sequence>
<dbReference type="PROSITE" id="PS50158">
    <property type="entry name" value="ZF_CCHC"/>
    <property type="match status" value="1"/>
</dbReference>
<keyword evidence="1" id="KW-0862">Zinc</keyword>
<reference evidence="4 5" key="1">
    <citation type="journal article" date="2024" name="IMA Fungus">
        <title>IMA Genome - F19 : A genome assembly and annotation guide to empower mycologists, including annotated draft genome sequences of Ceratocystis pirilliformis, Diaporthe australafricana, Fusarium ophioides, Paecilomyces lecythidis, and Sporothrix stenoceras.</title>
        <authorList>
            <person name="Aylward J."/>
            <person name="Wilson A.M."/>
            <person name="Visagie C.M."/>
            <person name="Spraker J."/>
            <person name="Barnes I."/>
            <person name="Buitendag C."/>
            <person name="Ceriani C."/>
            <person name="Del Mar Angel L."/>
            <person name="du Plessis D."/>
            <person name="Fuchs T."/>
            <person name="Gasser K."/>
            <person name="Kramer D."/>
            <person name="Li W."/>
            <person name="Munsamy K."/>
            <person name="Piso A."/>
            <person name="Price J.L."/>
            <person name="Sonnekus B."/>
            <person name="Thomas C."/>
            <person name="van der Nest A."/>
            <person name="van Dijk A."/>
            <person name="van Heerden A."/>
            <person name="van Vuuren N."/>
            <person name="Yilmaz N."/>
            <person name="Duong T.A."/>
            <person name="van der Merwe N.A."/>
            <person name="Wingfield M.J."/>
            <person name="Wingfield B.D."/>
        </authorList>
    </citation>
    <scope>NUCLEOTIDE SEQUENCE [LARGE SCALE GENOMIC DNA]</scope>
    <source>
        <strain evidence="4 5">CMW 12675</strain>
    </source>
</reference>
<keyword evidence="1" id="KW-0479">Metal-binding</keyword>
<evidence type="ECO:0000256" key="1">
    <source>
        <dbReference type="PROSITE-ProRule" id="PRU00047"/>
    </source>
</evidence>
<evidence type="ECO:0000256" key="2">
    <source>
        <dbReference type="SAM" id="MobiDB-lite"/>
    </source>
</evidence>
<dbReference type="Proteomes" id="UP001583280">
    <property type="component" value="Unassembled WGS sequence"/>
</dbReference>
<dbReference type="EMBL" id="JAWDJO010000105">
    <property type="protein sequence ID" value="KAL1893678.1"/>
    <property type="molecule type" value="Genomic_DNA"/>
</dbReference>
<evidence type="ECO:0000313" key="4">
    <source>
        <dbReference type="EMBL" id="KAL1893678.1"/>
    </source>
</evidence>
<dbReference type="Pfam" id="PF03732">
    <property type="entry name" value="Retrotrans_gag"/>
    <property type="match status" value="1"/>
</dbReference>
<accession>A0ABR3YZ76</accession>
<feature type="region of interest" description="Disordered" evidence="2">
    <location>
        <begin position="236"/>
        <end position="268"/>
    </location>
</feature>
<gene>
    <name evidence="4" type="ORF">Cpir12675_004025</name>
</gene>
<keyword evidence="5" id="KW-1185">Reference proteome</keyword>
<organism evidence="4 5">
    <name type="scientific">Ceratocystis pirilliformis</name>
    <dbReference type="NCBI Taxonomy" id="259994"/>
    <lineage>
        <taxon>Eukaryota</taxon>
        <taxon>Fungi</taxon>
        <taxon>Dikarya</taxon>
        <taxon>Ascomycota</taxon>
        <taxon>Pezizomycotina</taxon>
        <taxon>Sordariomycetes</taxon>
        <taxon>Hypocreomycetidae</taxon>
        <taxon>Microascales</taxon>
        <taxon>Ceratocystidaceae</taxon>
        <taxon>Ceratocystis</taxon>
    </lineage>
</organism>
<comment type="caution">
    <text evidence="4">The sequence shown here is derived from an EMBL/GenBank/DDBJ whole genome shotgun (WGS) entry which is preliminary data.</text>
</comment>
<evidence type="ECO:0000259" key="3">
    <source>
        <dbReference type="PROSITE" id="PS50158"/>
    </source>
</evidence>